<evidence type="ECO:0000259" key="5">
    <source>
        <dbReference type="Pfam" id="PF04542"/>
    </source>
</evidence>
<accession>A0ABV2MY18</accession>
<dbReference type="Gene3D" id="1.10.1740.10">
    <property type="match status" value="1"/>
</dbReference>
<dbReference type="Proteomes" id="UP001549076">
    <property type="component" value="Unassembled WGS sequence"/>
</dbReference>
<dbReference type="Pfam" id="PF04542">
    <property type="entry name" value="Sigma70_r2"/>
    <property type="match status" value="1"/>
</dbReference>
<keyword evidence="8" id="KW-1185">Reference proteome</keyword>
<dbReference type="InterPro" id="IPR013324">
    <property type="entry name" value="RNA_pol_sigma_r3/r4-like"/>
</dbReference>
<name>A0ABV2MY18_9HYPH</name>
<organism evidence="7 8">
    <name type="scientific">Aquamicrobium terrae</name>
    <dbReference type="NCBI Taxonomy" id="1324945"/>
    <lineage>
        <taxon>Bacteria</taxon>
        <taxon>Pseudomonadati</taxon>
        <taxon>Pseudomonadota</taxon>
        <taxon>Alphaproteobacteria</taxon>
        <taxon>Hyphomicrobiales</taxon>
        <taxon>Phyllobacteriaceae</taxon>
        <taxon>Aquamicrobium</taxon>
    </lineage>
</organism>
<dbReference type="PANTHER" id="PTHR43133">
    <property type="entry name" value="RNA POLYMERASE ECF-TYPE SIGMA FACTO"/>
    <property type="match status" value="1"/>
</dbReference>
<comment type="caution">
    <text evidence="7">The sequence shown here is derived from an EMBL/GenBank/DDBJ whole genome shotgun (WGS) entry which is preliminary data.</text>
</comment>
<dbReference type="InterPro" id="IPR007627">
    <property type="entry name" value="RNA_pol_sigma70_r2"/>
</dbReference>
<dbReference type="EMBL" id="JBEPML010000005">
    <property type="protein sequence ID" value="MET3791695.1"/>
    <property type="molecule type" value="Genomic_DNA"/>
</dbReference>
<evidence type="ECO:0000256" key="1">
    <source>
        <dbReference type="ARBA" id="ARBA00010641"/>
    </source>
</evidence>
<sequence length="177" mass="20132">MTMSAAASDAYHELISVYLRQWSVLCARLKRQTGSRELAEDALQETWLRLSRMKGQPVDIRDQHAFILRVAGNIAIDLARKEGRHSARCVSDEAVLQAIEDGCPSPERVVIDRDQLRFLVLALAQLPPKPRAALLMNRCDGLSHREIASRLEVSESMVARYLMQALRHCRDHFRDQS</sequence>
<keyword evidence="2" id="KW-0805">Transcription regulation</keyword>
<dbReference type="InterPro" id="IPR014284">
    <property type="entry name" value="RNA_pol_sigma-70_dom"/>
</dbReference>
<dbReference type="SUPFAM" id="SSF88659">
    <property type="entry name" value="Sigma3 and sigma4 domains of RNA polymerase sigma factors"/>
    <property type="match status" value="1"/>
</dbReference>
<feature type="domain" description="RNA polymerase sigma factor 70 region 4 type 2" evidence="6">
    <location>
        <begin position="121"/>
        <end position="169"/>
    </location>
</feature>
<evidence type="ECO:0000256" key="2">
    <source>
        <dbReference type="ARBA" id="ARBA00023015"/>
    </source>
</evidence>
<evidence type="ECO:0000256" key="3">
    <source>
        <dbReference type="ARBA" id="ARBA00023082"/>
    </source>
</evidence>
<gene>
    <name evidence="7" type="ORF">ABID37_001903</name>
</gene>
<dbReference type="PANTHER" id="PTHR43133:SF63">
    <property type="entry name" value="RNA POLYMERASE SIGMA FACTOR FECI-RELATED"/>
    <property type="match status" value="1"/>
</dbReference>
<dbReference type="InterPro" id="IPR013325">
    <property type="entry name" value="RNA_pol_sigma_r2"/>
</dbReference>
<dbReference type="NCBIfam" id="TIGR02937">
    <property type="entry name" value="sigma70-ECF"/>
    <property type="match status" value="1"/>
</dbReference>
<evidence type="ECO:0000313" key="7">
    <source>
        <dbReference type="EMBL" id="MET3791695.1"/>
    </source>
</evidence>
<dbReference type="SUPFAM" id="SSF88946">
    <property type="entry name" value="Sigma2 domain of RNA polymerase sigma factors"/>
    <property type="match status" value="1"/>
</dbReference>
<feature type="domain" description="RNA polymerase sigma-70 region 2" evidence="5">
    <location>
        <begin position="26"/>
        <end position="84"/>
    </location>
</feature>
<proteinExistence type="inferred from homology"/>
<dbReference type="Gene3D" id="1.10.10.10">
    <property type="entry name" value="Winged helix-like DNA-binding domain superfamily/Winged helix DNA-binding domain"/>
    <property type="match status" value="1"/>
</dbReference>
<keyword evidence="4" id="KW-0804">Transcription</keyword>
<protein>
    <submittedName>
        <fullName evidence="7">RNA polymerase sigma-70 factor (ECF subfamily)</fullName>
    </submittedName>
</protein>
<dbReference type="RefSeq" id="WP_354194019.1">
    <property type="nucleotide sequence ID" value="NZ_JBEPML010000005.1"/>
</dbReference>
<evidence type="ECO:0000313" key="8">
    <source>
        <dbReference type="Proteomes" id="UP001549076"/>
    </source>
</evidence>
<dbReference type="InterPro" id="IPR036388">
    <property type="entry name" value="WH-like_DNA-bd_sf"/>
</dbReference>
<evidence type="ECO:0000259" key="6">
    <source>
        <dbReference type="Pfam" id="PF08281"/>
    </source>
</evidence>
<dbReference type="InterPro" id="IPR013249">
    <property type="entry name" value="RNA_pol_sigma70_r4_t2"/>
</dbReference>
<keyword evidence="3" id="KW-0731">Sigma factor</keyword>
<dbReference type="Pfam" id="PF08281">
    <property type="entry name" value="Sigma70_r4_2"/>
    <property type="match status" value="1"/>
</dbReference>
<evidence type="ECO:0000256" key="4">
    <source>
        <dbReference type="ARBA" id="ARBA00023163"/>
    </source>
</evidence>
<reference evidence="7 8" key="1">
    <citation type="submission" date="2024-06" db="EMBL/GenBank/DDBJ databases">
        <title>Genomic Encyclopedia of Type Strains, Phase IV (KMG-IV): sequencing the most valuable type-strain genomes for metagenomic binning, comparative biology and taxonomic classification.</title>
        <authorList>
            <person name="Goeker M."/>
        </authorList>
    </citation>
    <scope>NUCLEOTIDE SEQUENCE [LARGE SCALE GENOMIC DNA]</scope>
    <source>
        <strain evidence="7 8">DSM 27865</strain>
    </source>
</reference>
<dbReference type="InterPro" id="IPR039425">
    <property type="entry name" value="RNA_pol_sigma-70-like"/>
</dbReference>
<comment type="similarity">
    <text evidence="1">Belongs to the sigma-70 factor family. ECF subfamily.</text>
</comment>